<comment type="subcellular location">
    <subcellularLocation>
        <location evidence="1">Membrane</location>
        <topology evidence="1">Multi-pass membrane protein</topology>
    </subcellularLocation>
</comment>
<dbReference type="Proteomes" id="UP000437748">
    <property type="component" value="Unassembled WGS sequence"/>
</dbReference>
<keyword evidence="3 5" id="KW-1133">Transmembrane helix</keyword>
<feature type="transmembrane region" description="Helical" evidence="5">
    <location>
        <begin position="224"/>
        <end position="241"/>
    </location>
</feature>
<feature type="domain" description="O-antigen ligase-related" evidence="6">
    <location>
        <begin position="208"/>
        <end position="353"/>
    </location>
</feature>
<feature type="transmembrane region" description="Helical" evidence="5">
    <location>
        <begin position="408"/>
        <end position="427"/>
    </location>
</feature>
<dbReference type="AlphaFoldDB" id="A0A6N6VP77"/>
<evidence type="ECO:0000313" key="8">
    <source>
        <dbReference type="Proteomes" id="UP000437748"/>
    </source>
</evidence>
<evidence type="ECO:0000259" key="6">
    <source>
        <dbReference type="Pfam" id="PF04932"/>
    </source>
</evidence>
<feature type="transmembrane region" description="Helical" evidence="5">
    <location>
        <begin position="65"/>
        <end position="84"/>
    </location>
</feature>
<feature type="transmembrane region" description="Helical" evidence="5">
    <location>
        <begin position="248"/>
        <end position="269"/>
    </location>
</feature>
<name>A0A6N6VP77_9BACT</name>
<dbReference type="GO" id="GO:0016020">
    <property type="term" value="C:membrane"/>
    <property type="evidence" value="ECO:0007669"/>
    <property type="project" value="UniProtKB-SubCell"/>
</dbReference>
<dbReference type="Pfam" id="PF04932">
    <property type="entry name" value="Wzy_C"/>
    <property type="match status" value="1"/>
</dbReference>
<keyword evidence="4 5" id="KW-0472">Membrane</keyword>
<evidence type="ECO:0000256" key="5">
    <source>
        <dbReference type="SAM" id="Phobius"/>
    </source>
</evidence>
<dbReference type="PANTHER" id="PTHR37422:SF17">
    <property type="entry name" value="O-ANTIGEN LIGASE"/>
    <property type="match status" value="1"/>
</dbReference>
<evidence type="ECO:0000256" key="4">
    <source>
        <dbReference type="ARBA" id="ARBA00023136"/>
    </source>
</evidence>
<organism evidence="7 8">
    <name type="scientific">Silvanigrella paludirubra</name>
    <dbReference type="NCBI Taxonomy" id="2499159"/>
    <lineage>
        <taxon>Bacteria</taxon>
        <taxon>Pseudomonadati</taxon>
        <taxon>Bdellovibrionota</taxon>
        <taxon>Oligoflexia</taxon>
        <taxon>Silvanigrellales</taxon>
        <taxon>Silvanigrellaceae</taxon>
        <taxon>Silvanigrella</taxon>
    </lineage>
</organism>
<keyword evidence="2 5" id="KW-0812">Transmembrane</keyword>
<evidence type="ECO:0000256" key="3">
    <source>
        <dbReference type="ARBA" id="ARBA00022989"/>
    </source>
</evidence>
<accession>A0A6N6VP77</accession>
<dbReference type="InterPro" id="IPR007016">
    <property type="entry name" value="O-antigen_ligase-rel_domated"/>
</dbReference>
<dbReference type="OrthoDB" id="1491844at2"/>
<evidence type="ECO:0000313" key="7">
    <source>
        <dbReference type="EMBL" id="KAB8036834.1"/>
    </source>
</evidence>
<proteinExistence type="predicted"/>
<feature type="transmembrane region" description="Helical" evidence="5">
    <location>
        <begin position="176"/>
        <end position="194"/>
    </location>
</feature>
<evidence type="ECO:0000256" key="2">
    <source>
        <dbReference type="ARBA" id="ARBA00022692"/>
    </source>
</evidence>
<feature type="transmembrane region" description="Helical" evidence="5">
    <location>
        <begin position="43"/>
        <end position="58"/>
    </location>
</feature>
<dbReference type="InterPro" id="IPR051533">
    <property type="entry name" value="WaaL-like"/>
</dbReference>
<dbReference type="EMBL" id="WFLM01000005">
    <property type="protein sequence ID" value="KAB8036834.1"/>
    <property type="molecule type" value="Genomic_DNA"/>
</dbReference>
<feature type="transmembrane region" description="Helical" evidence="5">
    <location>
        <begin position="20"/>
        <end position="37"/>
    </location>
</feature>
<evidence type="ECO:0000256" key="1">
    <source>
        <dbReference type="ARBA" id="ARBA00004141"/>
    </source>
</evidence>
<protein>
    <recommendedName>
        <fullName evidence="6">O-antigen ligase-related domain-containing protein</fullName>
    </recommendedName>
</protein>
<sequence>MNLINDKKKYISFNFENIPFVCFLTLIFLMMFAPTIYTEQKTILLLIIFLFEFFKILNNKFSISIRTAILACILSILGAFSLLYSLNYGNTRISEVLSLYVLYPTLITFISNSINKPNNVIIIIKSIFIFTLVINLYQLWYVFHILSIIKYFYYFPLNLRSSYVDNIFMFFSDNTAQNYFMFPFLISFFIYSLIYKKYLINKIFILITIFIQSLTLILVGQRSAYLLVFLTLFFLSLTLLFKYKSKFIFLIFNLKFLSLSFIFCLIFYFSNFFKYIKIIFDIKMAQNQTNSYSDRFFQINRLFEWWKEKPLLGWGLGNSDLNTIRDRGNPWAYESYFVYLIGAIGVIGLLTYISTFLYLIYNLLNEKNYNTEQYFKEFNIFGKSIAVALLSFMGPCFFNPYLPKFDMMWIFILPLLLLNQFGSKLYLNIDLRKILFLYKRT</sequence>
<comment type="caution">
    <text evidence="7">The sequence shown here is derived from an EMBL/GenBank/DDBJ whole genome shotgun (WGS) entry which is preliminary data.</text>
</comment>
<gene>
    <name evidence="7" type="ORF">GCL60_13395</name>
</gene>
<dbReference type="RefSeq" id="WP_153421249.1">
    <property type="nucleotide sequence ID" value="NZ_WFLM01000005.1"/>
</dbReference>
<feature type="transmembrane region" description="Helical" evidence="5">
    <location>
        <begin position="380"/>
        <end position="402"/>
    </location>
</feature>
<feature type="transmembrane region" description="Helical" evidence="5">
    <location>
        <begin position="336"/>
        <end position="360"/>
    </location>
</feature>
<keyword evidence="8" id="KW-1185">Reference proteome</keyword>
<feature type="transmembrane region" description="Helical" evidence="5">
    <location>
        <begin position="96"/>
        <end position="115"/>
    </location>
</feature>
<dbReference type="PANTHER" id="PTHR37422">
    <property type="entry name" value="TEICHURONIC ACID BIOSYNTHESIS PROTEIN TUAE"/>
    <property type="match status" value="1"/>
</dbReference>
<reference evidence="7 8" key="1">
    <citation type="submission" date="2019-10" db="EMBL/GenBank/DDBJ databases">
        <title>New species of Slilvanegrellaceae.</title>
        <authorList>
            <person name="Pitt A."/>
            <person name="Hahn M.W."/>
        </authorList>
    </citation>
    <scope>NUCLEOTIDE SEQUENCE [LARGE SCALE GENOMIC DNA]</scope>
    <source>
        <strain evidence="7 8">SP-Ram-0.45-NSY-1</strain>
    </source>
</reference>
<feature type="transmembrane region" description="Helical" evidence="5">
    <location>
        <begin position="127"/>
        <end position="156"/>
    </location>
</feature>
<feature type="transmembrane region" description="Helical" evidence="5">
    <location>
        <begin position="199"/>
        <end position="218"/>
    </location>
</feature>